<dbReference type="Gene3D" id="3.60.40.10">
    <property type="entry name" value="PPM-type phosphatase domain"/>
    <property type="match status" value="1"/>
</dbReference>
<keyword evidence="5" id="KW-1185">Reference proteome</keyword>
<organism evidence="4 5">
    <name type="scientific">Nitrospira defluvii</name>
    <dbReference type="NCBI Taxonomy" id="330214"/>
    <lineage>
        <taxon>Bacteria</taxon>
        <taxon>Pseudomonadati</taxon>
        <taxon>Nitrospirota</taxon>
        <taxon>Nitrospiria</taxon>
        <taxon>Nitrospirales</taxon>
        <taxon>Nitrospiraceae</taxon>
        <taxon>Nitrospira</taxon>
    </lineage>
</organism>
<dbReference type="KEGG" id="nde:NIDE2370"/>
<accession>D8PFP6</accession>
<evidence type="ECO:0000256" key="2">
    <source>
        <dbReference type="PROSITE-ProRule" id="PRU00169"/>
    </source>
</evidence>
<dbReference type="eggNOG" id="COG0745">
    <property type="taxonomic scope" value="Bacteria"/>
</dbReference>
<dbReference type="SUPFAM" id="SSF52172">
    <property type="entry name" value="CheY-like"/>
    <property type="match status" value="1"/>
</dbReference>
<dbReference type="InterPro" id="IPR001932">
    <property type="entry name" value="PPM-type_phosphatase-like_dom"/>
</dbReference>
<evidence type="ECO:0000259" key="3">
    <source>
        <dbReference type="PROSITE" id="PS50110"/>
    </source>
</evidence>
<dbReference type="EMBL" id="FP929003">
    <property type="protein sequence ID" value="CBK42083.1"/>
    <property type="molecule type" value="Genomic_DNA"/>
</dbReference>
<dbReference type="PROSITE" id="PS50110">
    <property type="entry name" value="RESPONSE_REGULATORY"/>
    <property type="match status" value="1"/>
</dbReference>
<dbReference type="STRING" id="330214.NIDE2370"/>
<name>D8PFP6_9BACT</name>
<dbReference type="SUPFAM" id="SSF81606">
    <property type="entry name" value="PP2C-like"/>
    <property type="match status" value="1"/>
</dbReference>
<evidence type="ECO:0000256" key="1">
    <source>
        <dbReference type="ARBA" id="ARBA00022801"/>
    </source>
</evidence>
<sequence length="421" mass="45466">MAEPAHRIVDDPLAGKAAKPMPVILLVDDDQITRISMAGRLKRLGYRVIEAGDGIAGLAAIRAQRPDLVILDWMMPGLDGPSVCEAIRADGELRSSQVVLMTAHDQPEQIAEGLSRGADDFLSKAASKQEVLARVQASLRSSALVREIERTRDDLDRSHRLLSAKQTELESELQSAADFVRAQLPLPGMPAPGVSMQWAYQPSLALGGDLFQVSVWGSETLGLYILDASGHGVAAALRAVALMTFLREDNLAKVVGSFDPGAIITEANHRFPLTQDGEYFTLWVGRLHLPSRTLSYAAAGHSGAFLHSLQGVSQWLSSASLPLGFDPTISFDSATAQLLPRDRLYLLSDGIYEAPSPTGELWGRDRLQATLESHRAHTLAHSIGDTMTTARQWLKGDIFPDDVALLGVEVLDGTAPAKEKS</sequence>
<dbReference type="PANTHER" id="PTHR43156:SF2">
    <property type="entry name" value="STAGE II SPORULATION PROTEIN E"/>
    <property type="match status" value="1"/>
</dbReference>
<dbReference type="InterPro" id="IPR011006">
    <property type="entry name" value="CheY-like_superfamily"/>
</dbReference>
<dbReference type="GO" id="GO:0004722">
    <property type="term" value="F:protein serine/threonine phosphatase activity"/>
    <property type="evidence" value="ECO:0007669"/>
    <property type="project" value="UniProtKB-EC"/>
</dbReference>
<protein>
    <submittedName>
        <fullName evidence="4">Putative Response regulator receiver modulated Serine phosphatase</fullName>
        <ecNumber evidence="4">3.1.3.16</ecNumber>
    </submittedName>
</protein>
<dbReference type="PANTHER" id="PTHR43156">
    <property type="entry name" value="STAGE II SPORULATION PROTEIN E-RELATED"/>
    <property type="match status" value="1"/>
</dbReference>
<dbReference type="InterPro" id="IPR036457">
    <property type="entry name" value="PPM-type-like_dom_sf"/>
</dbReference>
<dbReference type="SMART" id="SM00448">
    <property type="entry name" value="REC"/>
    <property type="match status" value="1"/>
</dbReference>
<dbReference type="InterPro" id="IPR052016">
    <property type="entry name" value="Bact_Sigma-Reg"/>
</dbReference>
<reference evidence="4 5" key="1">
    <citation type="journal article" date="2010" name="Proc. Natl. Acad. Sci. U.S.A.">
        <title>A Nitrospira metagenome illuminates the physiology and evolution of globally important nitrite-oxidizing bacteria.</title>
        <authorList>
            <person name="Lucker S."/>
            <person name="Wagner M."/>
            <person name="Maixner F."/>
            <person name="Pelletier E."/>
            <person name="Koch H."/>
            <person name="Vacherie B."/>
            <person name="Rattei T."/>
            <person name="Sinninghe Damste J."/>
            <person name="Spieck E."/>
            <person name="Le Paslier D."/>
            <person name="Daims H."/>
        </authorList>
    </citation>
    <scope>NUCLEOTIDE SEQUENCE [LARGE SCALE GENOMIC DNA]</scope>
</reference>
<dbReference type="HOGENOM" id="CLU_000445_43_7_0"/>
<evidence type="ECO:0000313" key="5">
    <source>
        <dbReference type="Proteomes" id="UP000001660"/>
    </source>
</evidence>
<keyword evidence="2" id="KW-0597">Phosphoprotein</keyword>
<dbReference type="Pfam" id="PF00072">
    <property type="entry name" value="Response_reg"/>
    <property type="match status" value="1"/>
</dbReference>
<proteinExistence type="predicted"/>
<dbReference type="InterPro" id="IPR001789">
    <property type="entry name" value="Sig_transdc_resp-reg_receiver"/>
</dbReference>
<gene>
    <name evidence="4" type="ORF">NIDE2370</name>
</gene>
<dbReference type="EC" id="3.1.3.16" evidence="4"/>
<dbReference type="AlphaFoldDB" id="D8PFP6"/>
<dbReference type="SMART" id="SM00331">
    <property type="entry name" value="PP2C_SIG"/>
    <property type="match status" value="1"/>
</dbReference>
<dbReference type="Pfam" id="PF07228">
    <property type="entry name" value="SpoIIE"/>
    <property type="match status" value="1"/>
</dbReference>
<dbReference type="GO" id="GO:0000160">
    <property type="term" value="P:phosphorelay signal transduction system"/>
    <property type="evidence" value="ECO:0007669"/>
    <property type="project" value="InterPro"/>
</dbReference>
<feature type="domain" description="Response regulatory" evidence="3">
    <location>
        <begin position="23"/>
        <end position="139"/>
    </location>
</feature>
<evidence type="ECO:0000313" key="4">
    <source>
        <dbReference type="EMBL" id="CBK42083.1"/>
    </source>
</evidence>
<dbReference type="eggNOG" id="COG2208">
    <property type="taxonomic scope" value="Bacteria"/>
</dbReference>
<keyword evidence="1 4" id="KW-0378">Hydrolase</keyword>
<dbReference type="Proteomes" id="UP000001660">
    <property type="component" value="Chromosome"/>
</dbReference>
<dbReference type="Gene3D" id="3.40.50.2300">
    <property type="match status" value="1"/>
</dbReference>
<feature type="modified residue" description="4-aspartylphosphate" evidence="2">
    <location>
        <position position="72"/>
    </location>
</feature>
<dbReference type="OrthoDB" id="9763484at2"/>